<accession>A0A8H2WV64</accession>
<dbReference type="AlphaFoldDB" id="A0A8H2WV64"/>
<feature type="compositionally biased region" description="Low complexity" evidence="1">
    <location>
        <begin position="114"/>
        <end position="133"/>
    </location>
</feature>
<gene>
    <name evidence="2" type="ORF">RDB_LOCUS17707</name>
</gene>
<comment type="caution">
    <text evidence="2">The sequence shown here is derived from an EMBL/GenBank/DDBJ whole genome shotgun (WGS) entry which is preliminary data.</text>
</comment>
<evidence type="ECO:0000313" key="2">
    <source>
        <dbReference type="EMBL" id="CAE6407662.1"/>
    </source>
</evidence>
<dbReference type="Proteomes" id="UP000663841">
    <property type="component" value="Unassembled WGS sequence"/>
</dbReference>
<reference evidence="2" key="1">
    <citation type="submission" date="2021-01" db="EMBL/GenBank/DDBJ databases">
        <authorList>
            <person name="Kaushik A."/>
        </authorList>
    </citation>
    <scope>NUCLEOTIDE SEQUENCE</scope>
    <source>
        <strain evidence="2">AG3-T5</strain>
    </source>
</reference>
<sequence>MIIAGMNALVRRSCTWTPVRTLATTVKPGAGTPGAAKPAGSGHNNQPWRNRNHVPRKGDKSKPQAGPKAEPKVAKAEPKVTKAEPKVAKTEPKMAKTEPKMKKAEPRMKKGEPKAIPLLKTKPPPKIKLALKPTPKPERPITPSLTDKRAHIPLPSPNPPLSAYTLPPSKLRALIDLYHSSTSYLTPETLSDAIDDTFAPRRLTFNTSTRYQSYRDLVAQRDEMDAEPDRVVPSANELSGFGYGTADSLGGELMAGAWSASKGERARMVKAALWGVDPMARIGLETLLEAKVELDVQEKEKEQEEK</sequence>
<organism evidence="2 3">
    <name type="scientific">Rhizoctonia solani</name>
    <dbReference type="NCBI Taxonomy" id="456999"/>
    <lineage>
        <taxon>Eukaryota</taxon>
        <taxon>Fungi</taxon>
        <taxon>Dikarya</taxon>
        <taxon>Basidiomycota</taxon>
        <taxon>Agaricomycotina</taxon>
        <taxon>Agaricomycetes</taxon>
        <taxon>Cantharellales</taxon>
        <taxon>Ceratobasidiaceae</taxon>
        <taxon>Rhizoctonia</taxon>
    </lineage>
</organism>
<feature type="compositionally biased region" description="Low complexity" evidence="1">
    <location>
        <begin position="25"/>
        <end position="42"/>
    </location>
</feature>
<feature type="region of interest" description="Disordered" evidence="1">
    <location>
        <begin position="25"/>
        <end position="163"/>
    </location>
</feature>
<dbReference type="EMBL" id="CAJMWW010000058">
    <property type="protein sequence ID" value="CAE6407662.1"/>
    <property type="molecule type" value="Genomic_DNA"/>
</dbReference>
<name>A0A8H2WV64_9AGAM</name>
<evidence type="ECO:0000313" key="3">
    <source>
        <dbReference type="Proteomes" id="UP000663841"/>
    </source>
</evidence>
<proteinExistence type="predicted"/>
<protein>
    <submittedName>
        <fullName evidence="2">Uncharacterized protein</fullName>
    </submittedName>
</protein>
<evidence type="ECO:0000256" key="1">
    <source>
        <dbReference type="SAM" id="MobiDB-lite"/>
    </source>
</evidence>
<feature type="compositionally biased region" description="Basic and acidic residues" evidence="1">
    <location>
        <begin position="69"/>
        <end position="113"/>
    </location>
</feature>